<organism evidence="1 2">
    <name type="scientific">Arenimonas composti TR7-09 = DSM 18010</name>
    <dbReference type="NCBI Taxonomy" id="1121013"/>
    <lineage>
        <taxon>Bacteria</taxon>
        <taxon>Pseudomonadati</taxon>
        <taxon>Pseudomonadota</taxon>
        <taxon>Gammaproteobacteria</taxon>
        <taxon>Lysobacterales</taxon>
        <taxon>Lysobacteraceae</taxon>
        <taxon>Arenimonas</taxon>
    </lineage>
</organism>
<dbReference type="EMBL" id="AWXU01000017">
    <property type="protein sequence ID" value="KFN50665.1"/>
    <property type="molecule type" value="Genomic_DNA"/>
</dbReference>
<reference evidence="1 2" key="1">
    <citation type="submission" date="2013-09" db="EMBL/GenBank/DDBJ databases">
        <title>Genome sequencing of Arenimonas composti.</title>
        <authorList>
            <person name="Chen F."/>
            <person name="Wang G."/>
        </authorList>
    </citation>
    <scope>NUCLEOTIDE SEQUENCE [LARGE SCALE GENOMIC DNA]</scope>
    <source>
        <strain evidence="1 2">TR7-09</strain>
    </source>
</reference>
<dbReference type="eggNOG" id="ENOG502ZB83">
    <property type="taxonomic scope" value="Bacteria"/>
</dbReference>
<sequence>MDAFANPFHVLGASPRDRKSRLLELAEELSLHGDAEVAANARNVLINPRNRLAAEVAWFPGVAPARVGAALQAVRDTGRHGGVAGLPPLAAANLELAQLAGRDRLDAGWLRDAILRVAEQVERIDPAAVLTAINEDRQVAGFPAVADAAAVEAELAERVRHFQRVLTGLLDRLTSAEMVATYEQLIEMGSDGGRRAAPRLVGELLAGYELHAGEHLAAEATRILAMVEETKAAADAKFPVDSAVRGIAAAIVDWDRIAQPIQRCRQVAGLDHEESRRVAFAARGLAVHLFNQHDYLEDAKLLSATLEKHFAEVAAVSEVVADDVRALHDIEQRRIAQAEEAEREKAKFAAEVTWETSFGLIFKDHFRISPEGIEYKGRMTPLAEIEGVTWGAVRLITNGVHTGTNHYFRWGSKAGITDLTLANEAQHRELVPRAWRAICVPILLRMLAVWQAGRSVWIGGHEIRDDGIVLVHKRMFRADERRFFAWNDMKKGTHNGVLGFSGATAPDFRADFTFRETLNAHVLDFAVDRIWEGKANRLGRIFGD</sequence>
<dbReference type="AlphaFoldDB" id="A0A091C1Z6"/>
<comment type="caution">
    <text evidence="1">The sequence shown here is derived from an EMBL/GenBank/DDBJ whole genome shotgun (WGS) entry which is preliminary data.</text>
</comment>
<dbReference type="RefSeq" id="WP_043797234.1">
    <property type="nucleotide sequence ID" value="NZ_AUFF01000006.1"/>
</dbReference>
<evidence type="ECO:0000313" key="1">
    <source>
        <dbReference type="EMBL" id="KFN50665.1"/>
    </source>
</evidence>
<keyword evidence="2" id="KW-1185">Reference proteome</keyword>
<dbReference type="Proteomes" id="UP000029391">
    <property type="component" value="Unassembled WGS sequence"/>
</dbReference>
<gene>
    <name evidence="1" type="ORF">P873_05755</name>
</gene>
<proteinExistence type="predicted"/>
<evidence type="ECO:0000313" key="2">
    <source>
        <dbReference type="Proteomes" id="UP000029391"/>
    </source>
</evidence>
<name>A0A091C1Z6_9GAMM</name>
<accession>A0A091C1Z6</accession>
<dbReference type="OrthoDB" id="3479at2"/>
<protein>
    <submittedName>
        <fullName evidence="1">Uncharacterized protein</fullName>
    </submittedName>
</protein>